<evidence type="ECO:0000256" key="7">
    <source>
        <dbReference type="ARBA" id="ARBA00023015"/>
    </source>
</evidence>
<gene>
    <name evidence="11" type="primary">whiB</name>
    <name evidence="14" type="ORF">FNH04_30660</name>
</gene>
<comment type="subcellular location">
    <subcellularLocation>
        <location evidence="1 11">Cytoplasm</location>
    </subcellularLocation>
</comment>
<dbReference type="PANTHER" id="PTHR38839">
    <property type="entry name" value="TRANSCRIPTIONAL REGULATOR WHID-RELATED"/>
    <property type="match status" value="1"/>
</dbReference>
<feature type="compositionally biased region" description="Low complexity" evidence="12">
    <location>
        <begin position="91"/>
        <end position="118"/>
    </location>
</feature>
<dbReference type="GO" id="GO:0045454">
    <property type="term" value="P:cell redox homeostasis"/>
    <property type="evidence" value="ECO:0007669"/>
    <property type="project" value="TreeGrafter"/>
</dbReference>
<dbReference type="AlphaFoldDB" id="A0A5N8W9Y4"/>
<evidence type="ECO:0000256" key="10">
    <source>
        <dbReference type="ARBA" id="ARBA00023163"/>
    </source>
</evidence>
<keyword evidence="5 11" id="KW-0408">Iron</keyword>
<feature type="binding site" evidence="11">
    <location>
        <position position="46"/>
    </location>
    <ligand>
        <name>[4Fe-4S] cluster</name>
        <dbReference type="ChEBI" id="CHEBI:49883"/>
    </ligand>
</feature>
<keyword evidence="15" id="KW-1185">Reference proteome</keyword>
<feature type="domain" description="4Fe-4S Wbl-type" evidence="13">
    <location>
        <begin position="8"/>
        <end position="70"/>
    </location>
</feature>
<feature type="binding site" evidence="11">
    <location>
        <position position="37"/>
    </location>
    <ligand>
        <name>[4Fe-4S] cluster</name>
        <dbReference type="ChEBI" id="CHEBI:49883"/>
    </ligand>
</feature>
<comment type="cofactor">
    <cofactor evidence="11">
        <name>[4Fe-4S] cluster</name>
        <dbReference type="ChEBI" id="CHEBI:49883"/>
    </cofactor>
    <text evidence="11">Binds 1 [4Fe-4S] cluster per subunit. Following nitrosylation of the [4Fe-4S] cluster binds 1 [4Fe-8(NO)] cluster per subunit.</text>
</comment>
<dbReference type="GO" id="GO:0046872">
    <property type="term" value="F:metal ion binding"/>
    <property type="evidence" value="ECO:0007669"/>
    <property type="project" value="UniProtKB-KW"/>
</dbReference>
<keyword evidence="3 11" id="KW-0004">4Fe-4S</keyword>
<keyword evidence="6 11" id="KW-0411">Iron-sulfur</keyword>
<dbReference type="PROSITE" id="PS51674">
    <property type="entry name" value="4FE4S_WBL"/>
    <property type="match status" value="1"/>
</dbReference>
<evidence type="ECO:0000256" key="5">
    <source>
        <dbReference type="ARBA" id="ARBA00023004"/>
    </source>
</evidence>
<reference evidence="14 15" key="1">
    <citation type="submission" date="2019-07" db="EMBL/GenBank/DDBJ databases">
        <title>New species of Amycolatopsis and Streptomyces.</title>
        <authorList>
            <person name="Duangmal K."/>
            <person name="Teo W.F.A."/>
            <person name="Lipun K."/>
        </authorList>
    </citation>
    <scope>NUCLEOTIDE SEQUENCE [LARGE SCALE GENOMIC DNA]</scope>
    <source>
        <strain evidence="14 15">TISTR 2346</strain>
    </source>
</reference>
<evidence type="ECO:0000256" key="4">
    <source>
        <dbReference type="ARBA" id="ARBA00022723"/>
    </source>
</evidence>
<name>A0A5N8W9Y4_9ACTN</name>
<dbReference type="GO" id="GO:0035731">
    <property type="term" value="F:dinitrosyl-iron complex binding"/>
    <property type="evidence" value="ECO:0007669"/>
    <property type="project" value="UniProtKB-UniRule"/>
</dbReference>
<feature type="binding site" evidence="11">
    <location>
        <position position="40"/>
    </location>
    <ligand>
        <name>[4Fe-4S] cluster</name>
        <dbReference type="ChEBI" id="CHEBI:49883"/>
    </ligand>
</feature>
<protein>
    <recommendedName>
        <fullName evidence="11">Transcriptional regulator WhiB</fullName>
    </recommendedName>
</protein>
<keyword evidence="10 11" id="KW-0804">Transcription</keyword>
<comment type="PTM">
    <text evidence="11">Upon Fe-S cluster removal intramolecular disulfide bonds are formed.</text>
</comment>
<feature type="region of interest" description="Disordered" evidence="12">
    <location>
        <begin position="74"/>
        <end position="118"/>
    </location>
</feature>
<evidence type="ECO:0000256" key="9">
    <source>
        <dbReference type="ARBA" id="ARBA00023157"/>
    </source>
</evidence>
<evidence type="ECO:0000256" key="3">
    <source>
        <dbReference type="ARBA" id="ARBA00022485"/>
    </source>
</evidence>
<feature type="binding site" evidence="11">
    <location>
        <position position="9"/>
    </location>
    <ligand>
        <name>[4Fe-4S] cluster</name>
        <dbReference type="ChEBI" id="CHEBI:49883"/>
    </ligand>
</feature>
<dbReference type="Pfam" id="PF02467">
    <property type="entry name" value="Whib"/>
    <property type="match status" value="1"/>
</dbReference>
<evidence type="ECO:0000259" key="13">
    <source>
        <dbReference type="PROSITE" id="PS51674"/>
    </source>
</evidence>
<evidence type="ECO:0000313" key="15">
    <source>
        <dbReference type="Proteomes" id="UP000326979"/>
    </source>
</evidence>
<organism evidence="14 15">
    <name type="scientific">Streptomyces phyllanthi</name>
    <dbReference type="NCBI Taxonomy" id="1803180"/>
    <lineage>
        <taxon>Bacteria</taxon>
        <taxon>Bacillati</taxon>
        <taxon>Actinomycetota</taxon>
        <taxon>Actinomycetes</taxon>
        <taxon>Kitasatosporales</taxon>
        <taxon>Streptomycetaceae</taxon>
        <taxon>Streptomyces</taxon>
    </lineage>
</organism>
<evidence type="ECO:0000256" key="6">
    <source>
        <dbReference type="ARBA" id="ARBA00023014"/>
    </source>
</evidence>
<dbReference type="GO" id="GO:0003677">
    <property type="term" value="F:DNA binding"/>
    <property type="evidence" value="ECO:0007669"/>
    <property type="project" value="UniProtKB-UniRule"/>
</dbReference>
<evidence type="ECO:0000256" key="8">
    <source>
        <dbReference type="ARBA" id="ARBA00023125"/>
    </source>
</evidence>
<evidence type="ECO:0000256" key="2">
    <source>
        <dbReference type="ARBA" id="ARBA00006597"/>
    </source>
</evidence>
<dbReference type="PANTHER" id="PTHR38839:SF6">
    <property type="entry name" value="TRANSCRIPTIONAL REGULATOR WHIB1"/>
    <property type="match status" value="1"/>
</dbReference>
<keyword evidence="9 11" id="KW-1015">Disulfide bond</keyword>
<accession>A0A5N8W9Y4</accession>
<sequence>MEWLRKASCVGEDPDLFFPVGTSGPALRDIAAAKRVCARCPVIRQCLSWALGSGQTAGVWGGLCEEERAELLRTSGAAGAPRRRTTHADHAAQTAHTAHTARTSHTTHTTHTTRSSAR</sequence>
<dbReference type="Proteomes" id="UP000326979">
    <property type="component" value="Unassembled WGS sequence"/>
</dbReference>
<dbReference type="EMBL" id="VJZE01000290">
    <property type="protein sequence ID" value="MPY44109.1"/>
    <property type="molecule type" value="Genomic_DNA"/>
</dbReference>
<comment type="function">
    <text evidence="11">Acts as a transcriptional regulator. Probably redox-responsive. The apo- but not holo-form probably binds DNA.</text>
</comment>
<proteinExistence type="inferred from homology"/>
<evidence type="ECO:0000313" key="14">
    <source>
        <dbReference type="EMBL" id="MPY44109.1"/>
    </source>
</evidence>
<comment type="PTM">
    <text evidence="11">The Fe-S cluster can be nitrosylated by nitric oxide (NO).</text>
</comment>
<comment type="similarity">
    <text evidence="2 11">Belongs to the WhiB family.</text>
</comment>
<evidence type="ECO:0000256" key="1">
    <source>
        <dbReference type="ARBA" id="ARBA00004496"/>
    </source>
</evidence>
<dbReference type="HAMAP" id="MF_01479">
    <property type="entry name" value="WhiB"/>
    <property type="match status" value="1"/>
</dbReference>
<keyword evidence="7 11" id="KW-0805">Transcription regulation</keyword>
<dbReference type="InterPro" id="IPR034768">
    <property type="entry name" value="4FE4S_WBL"/>
</dbReference>
<dbReference type="OrthoDB" id="8104048at2"/>
<evidence type="ECO:0000256" key="11">
    <source>
        <dbReference type="HAMAP-Rule" id="MF_01479"/>
    </source>
</evidence>
<keyword evidence="4 11" id="KW-0479">Metal-binding</keyword>
<dbReference type="InterPro" id="IPR003482">
    <property type="entry name" value="Whib"/>
</dbReference>
<dbReference type="GO" id="GO:0005737">
    <property type="term" value="C:cytoplasm"/>
    <property type="evidence" value="ECO:0007669"/>
    <property type="project" value="UniProtKB-SubCell"/>
</dbReference>
<keyword evidence="11" id="KW-0963">Cytoplasm</keyword>
<keyword evidence="8 11" id="KW-0238">DNA-binding</keyword>
<evidence type="ECO:0000256" key="12">
    <source>
        <dbReference type="SAM" id="MobiDB-lite"/>
    </source>
</evidence>
<dbReference type="GO" id="GO:0047134">
    <property type="term" value="F:protein-disulfide reductase [NAD(P)H] activity"/>
    <property type="evidence" value="ECO:0007669"/>
    <property type="project" value="TreeGrafter"/>
</dbReference>
<dbReference type="GO" id="GO:0045892">
    <property type="term" value="P:negative regulation of DNA-templated transcription"/>
    <property type="evidence" value="ECO:0007669"/>
    <property type="project" value="TreeGrafter"/>
</dbReference>
<comment type="caution">
    <text evidence="14">The sequence shown here is derived from an EMBL/GenBank/DDBJ whole genome shotgun (WGS) entry which is preliminary data.</text>
</comment>
<dbReference type="GO" id="GO:0051539">
    <property type="term" value="F:4 iron, 4 sulfur cluster binding"/>
    <property type="evidence" value="ECO:0007669"/>
    <property type="project" value="UniProtKB-UniRule"/>
</dbReference>